<gene>
    <name evidence="1" type="ORF">D1868_00705</name>
</gene>
<dbReference type="GeneID" id="42797553"/>
<name>A0A650CLA6_9CREN</name>
<proteinExistence type="predicted"/>
<dbReference type="OrthoDB" id="36764at2157"/>
<organism evidence="1 2">
    <name type="scientific">Stygiolobus azoricus</name>
    <dbReference type="NCBI Taxonomy" id="41675"/>
    <lineage>
        <taxon>Archaea</taxon>
        <taxon>Thermoproteota</taxon>
        <taxon>Thermoprotei</taxon>
        <taxon>Sulfolobales</taxon>
        <taxon>Sulfolobaceae</taxon>
        <taxon>Stygiolobus</taxon>
    </lineage>
</organism>
<dbReference type="EMBL" id="CP045483">
    <property type="protein sequence ID" value="QGR18661.1"/>
    <property type="molecule type" value="Genomic_DNA"/>
</dbReference>
<dbReference type="Proteomes" id="UP000423396">
    <property type="component" value="Chromosome"/>
</dbReference>
<evidence type="ECO:0000313" key="2">
    <source>
        <dbReference type="Proteomes" id="UP000423396"/>
    </source>
</evidence>
<reference evidence="1 2" key="1">
    <citation type="submission" date="2019-10" db="EMBL/GenBank/DDBJ databases">
        <title>Genome Sequences from Six Type Strain Members of the Archaeal Family Sulfolobaceae: Acidianus ambivalens, Acidianus infernus, Metallosphaera prunae, Stygiolobus azoricus, Sulfolobus metallicus, and Sulfurisphaera ohwakuensis.</title>
        <authorList>
            <person name="Counts J.A."/>
            <person name="Kelly R.M."/>
        </authorList>
    </citation>
    <scope>NUCLEOTIDE SEQUENCE [LARGE SCALE GENOMIC DNA]</scope>
    <source>
        <strain evidence="1 2">FC6</strain>
    </source>
</reference>
<dbReference type="RefSeq" id="WP_156004846.1">
    <property type="nucleotide sequence ID" value="NZ_CP045483.1"/>
</dbReference>
<dbReference type="AlphaFoldDB" id="A0A650CLA6"/>
<dbReference type="KEGG" id="sazo:D1868_00705"/>
<sequence>MSQAKKFLEIQDLILARTAMEKVSLHLSNRKEAVFPWVERELKEFIRKYSNHKELSTYAISIKDAIEKKDTEALRKSVNEAKEKLSKIIEDAYKSLSQGQ</sequence>
<accession>A0A650CLA6</accession>
<protein>
    <submittedName>
        <fullName evidence="1">Uncharacterized protein</fullName>
    </submittedName>
</protein>
<evidence type="ECO:0000313" key="1">
    <source>
        <dbReference type="EMBL" id="QGR18661.1"/>
    </source>
</evidence>
<keyword evidence="2" id="KW-1185">Reference proteome</keyword>